<comment type="caution">
    <text evidence="4">The sequence shown here is derived from an EMBL/GenBank/DDBJ whole genome shotgun (WGS) entry which is preliminary data.</text>
</comment>
<reference evidence="5" key="1">
    <citation type="submission" date="2015-07" db="EMBL/GenBank/DDBJ databases">
        <title>Fjat-14205 dsm 2895.</title>
        <authorList>
            <person name="Liu B."/>
            <person name="Wang J."/>
            <person name="Zhu Y."/>
            <person name="Liu G."/>
            <person name="Chen Q."/>
            <person name="Chen Z."/>
            <person name="Lan J."/>
            <person name="Che J."/>
            <person name="Ge C."/>
            <person name="Shi H."/>
            <person name="Pan Z."/>
            <person name="Liu X."/>
        </authorList>
    </citation>
    <scope>NUCLEOTIDE SEQUENCE [LARGE SCALE GENOMIC DNA]</scope>
    <source>
        <strain evidence="5">DSM 25560</strain>
    </source>
</reference>
<dbReference type="SUPFAM" id="SSF53187">
    <property type="entry name" value="Zn-dependent exopeptidases"/>
    <property type="match status" value="1"/>
</dbReference>
<keyword evidence="1" id="KW-0479">Metal-binding</keyword>
<evidence type="ECO:0000313" key="5">
    <source>
        <dbReference type="Proteomes" id="UP000050668"/>
    </source>
</evidence>
<sequence length="377" mass="41942">MYDNIAVSLTKELISIESFTLEGKREILKFMYNKIKEETAADVQIIDAQSENPYLIAHHKNGEGYKLLLHGHLDTVSLDGVNNPLNPIEKAGEIYGRGSCDMKSGCACNYAAFKYACDHHVKGDVYLMYSTDEETNAQQTVSAFEKGLLPRCDIGIITEPTNQILMVAQKGDAWIEVEFIGKSAHSSMPGLGENAIYMACEFILSYKKYTEKKYKSNPHHLLGESKMNVGVIGGGIQANSVPSSCKIVIDKRYLPNETIDDFIEEIDAVAAKIKETYPAFHYATKTIVDCTPMEFDSGSEKFLQLKSLLEHELERNIKVDVFGGWAEGGTLAKFDTDTLYFGPGNPIYAHAEDERVGVEDIKEVTRGMISIVKNKCM</sequence>
<protein>
    <recommendedName>
        <fullName evidence="3">Peptidase M20 dimerisation domain-containing protein</fullName>
    </recommendedName>
</protein>
<dbReference type="PANTHER" id="PTHR43808">
    <property type="entry name" value="ACETYLORNITHINE DEACETYLASE"/>
    <property type="match status" value="1"/>
</dbReference>
<dbReference type="EMBL" id="LGRV01000003">
    <property type="protein sequence ID" value="KOS69050.1"/>
    <property type="molecule type" value="Genomic_DNA"/>
</dbReference>
<dbReference type="Pfam" id="PF01546">
    <property type="entry name" value="Peptidase_M20"/>
    <property type="match status" value="1"/>
</dbReference>
<gene>
    <name evidence="4" type="ORF">AEA09_11165</name>
</gene>
<dbReference type="RefSeq" id="WP_053583908.1">
    <property type="nucleotide sequence ID" value="NZ_LGRV01000003.1"/>
</dbReference>
<dbReference type="Gene3D" id="3.40.630.10">
    <property type="entry name" value="Zn peptidases"/>
    <property type="match status" value="1"/>
</dbReference>
<dbReference type="InterPro" id="IPR050072">
    <property type="entry name" value="Peptidase_M20A"/>
</dbReference>
<evidence type="ECO:0000256" key="2">
    <source>
        <dbReference type="ARBA" id="ARBA00022801"/>
    </source>
</evidence>
<feature type="domain" description="Peptidase M20 dimerisation" evidence="3">
    <location>
        <begin position="167"/>
        <end position="276"/>
    </location>
</feature>
<dbReference type="InterPro" id="IPR011650">
    <property type="entry name" value="Peptidase_M20_dimer"/>
</dbReference>
<dbReference type="InterPro" id="IPR002933">
    <property type="entry name" value="Peptidase_M20"/>
</dbReference>
<dbReference type="Proteomes" id="UP000050668">
    <property type="component" value="Unassembled WGS sequence"/>
</dbReference>
<evidence type="ECO:0000256" key="1">
    <source>
        <dbReference type="ARBA" id="ARBA00022723"/>
    </source>
</evidence>
<keyword evidence="2" id="KW-0378">Hydrolase</keyword>
<evidence type="ECO:0000259" key="3">
    <source>
        <dbReference type="Pfam" id="PF07687"/>
    </source>
</evidence>
<dbReference type="Gene3D" id="3.30.70.360">
    <property type="match status" value="1"/>
</dbReference>
<dbReference type="Pfam" id="PF07687">
    <property type="entry name" value="M20_dimer"/>
    <property type="match status" value="1"/>
</dbReference>
<name>A0ABR5K278_9BACI</name>
<dbReference type="InterPro" id="IPR036264">
    <property type="entry name" value="Bact_exopeptidase_dim_dom"/>
</dbReference>
<accession>A0ABR5K278</accession>
<proteinExistence type="predicted"/>
<evidence type="ECO:0000313" key="4">
    <source>
        <dbReference type="EMBL" id="KOS69050.1"/>
    </source>
</evidence>
<dbReference type="SUPFAM" id="SSF55031">
    <property type="entry name" value="Bacterial exopeptidase dimerisation domain"/>
    <property type="match status" value="1"/>
</dbReference>
<dbReference type="PANTHER" id="PTHR43808:SF25">
    <property type="entry name" value="PEPTIDASE M20 DIMERISATION DOMAIN-CONTAINING PROTEIN"/>
    <property type="match status" value="1"/>
</dbReference>
<keyword evidence="5" id="KW-1185">Reference proteome</keyword>
<organism evidence="4 5">
    <name type="scientific">Lysinibacillus contaminans</name>
    <dbReference type="NCBI Taxonomy" id="1293441"/>
    <lineage>
        <taxon>Bacteria</taxon>
        <taxon>Bacillati</taxon>
        <taxon>Bacillota</taxon>
        <taxon>Bacilli</taxon>
        <taxon>Bacillales</taxon>
        <taxon>Bacillaceae</taxon>
        <taxon>Lysinibacillus</taxon>
    </lineage>
</organism>